<dbReference type="Proteomes" id="UP000282378">
    <property type="component" value="Unassembled WGS sequence"/>
</dbReference>
<accession>A0A3M3AQ40</accession>
<dbReference type="EMBL" id="RBNL01000401">
    <property type="protein sequence ID" value="RMM02570.1"/>
    <property type="molecule type" value="Genomic_DNA"/>
</dbReference>
<evidence type="ECO:0000313" key="2">
    <source>
        <dbReference type="Proteomes" id="UP000282378"/>
    </source>
</evidence>
<feature type="non-terminal residue" evidence="1">
    <location>
        <position position="87"/>
    </location>
</feature>
<gene>
    <name evidence="1" type="ORF">APX70_04979</name>
</gene>
<comment type="caution">
    <text evidence="1">The sequence shown here is derived from an EMBL/GenBank/DDBJ whole genome shotgun (WGS) entry which is preliminary data.</text>
</comment>
<proteinExistence type="predicted"/>
<organism evidence="1 2">
    <name type="scientific">Pseudomonas syringae pv. maculicola</name>
    <dbReference type="NCBI Taxonomy" id="59511"/>
    <lineage>
        <taxon>Bacteria</taxon>
        <taxon>Pseudomonadati</taxon>
        <taxon>Pseudomonadota</taxon>
        <taxon>Gammaproteobacteria</taxon>
        <taxon>Pseudomonadales</taxon>
        <taxon>Pseudomonadaceae</taxon>
        <taxon>Pseudomonas</taxon>
    </lineage>
</organism>
<sequence>MLLVAAPLVWLGFNLADHVRDATALIKDIQVDGLPDPPQWLAGIPLVGERLVGLWTTIDQQGAAFMTTVKPYLGEVGNWLLARSSQI</sequence>
<name>A0A3M3AQ40_PSEYM</name>
<evidence type="ECO:0000313" key="1">
    <source>
        <dbReference type="EMBL" id="RMM02570.1"/>
    </source>
</evidence>
<reference evidence="1 2" key="1">
    <citation type="submission" date="2018-08" db="EMBL/GenBank/DDBJ databases">
        <title>Recombination of ecologically and evolutionarily significant loci maintains genetic cohesion in the Pseudomonas syringae species complex.</title>
        <authorList>
            <person name="Dillon M."/>
            <person name="Thakur S."/>
            <person name="Almeida R.N.D."/>
            <person name="Weir B.S."/>
            <person name="Guttman D.S."/>
        </authorList>
    </citation>
    <scope>NUCLEOTIDE SEQUENCE [LARGE SCALE GENOMIC DNA]</scope>
    <source>
        <strain evidence="1 2">88_10</strain>
    </source>
</reference>
<dbReference type="AlphaFoldDB" id="A0A3M3AQ40"/>
<protein>
    <submittedName>
        <fullName evidence="1">Uncharacterized protein</fullName>
    </submittedName>
</protein>